<keyword evidence="2" id="KW-1185">Reference proteome</keyword>
<accession>A0ABU1PDF2</accession>
<name>A0ABU1PDF2_9BURK</name>
<reference evidence="1 2" key="1">
    <citation type="submission" date="2023-07" db="EMBL/GenBank/DDBJ databases">
        <title>Sorghum-associated microbial communities from plants grown in Nebraska, USA.</title>
        <authorList>
            <person name="Schachtman D."/>
        </authorList>
    </citation>
    <scope>NUCLEOTIDE SEQUENCE [LARGE SCALE GENOMIC DNA]</scope>
    <source>
        <strain evidence="1 2">596</strain>
    </source>
</reference>
<comment type="caution">
    <text evidence="1">The sequence shown here is derived from an EMBL/GenBank/DDBJ whole genome shotgun (WGS) entry which is preliminary data.</text>
</comment>
<dbReference type="EMBL" id="JAVDSJ010000002">
    <property type="protein sequence ID" value="MDR6583936.1"/>
    <property type="molecule type" value="Genomic_DNA"/>
</dbReference>
<organism evidence="1 2">
    <name type="scientific">Herbaspirillum frisingense</name>
    <dbReference type="NCBI Taxonomy" id="92645"/>
    <lineage>
        <taxon>Bacteria</taxon>
        <taxon>Pseudomonadati</taxon>
        <taxon>Pseudomonadota</taxon>
        <taxon>Betaproteobacteria</taxon>
        <taxon>Burkholderiales</taxon>
        <taxon>Oxalobacteraceae</taxon>
        <taxon>Herbaspirillum</taxon>
    </lineage>
</organism>
<dbReference type="Proteomes" id="UP001260715">
    <property type="component" value="Unassembled WGS sequence"/>
</dbReference>
<proteinExistence type="predicted"/>
<sequence>MKTLYWIGGIVAAGLLVGTGVRLLGHADAQAAAPTTAPAANANNHGSAGGPLAGAVPAVTARAATGSTVSGVADAGSGQYQVGEQLKQSPAVTDQPYQASGKLVNGYQEIAWEALIPKDWDPMAPFKGLKLDQLTDDDPRADAALWKAKKYWKDAPVDASMEGKPVRLPGFVVSLDREGEALKEFLLVPYFGACIHVPPPPANQIIHVRSAKAVKNVRTMDAVWISGVIKVERSDSSMGASSYSMKAVSVEPYTAPDKG</sequence>
<dbReference type="Gene3D" id="2.40.50.870">
    <property type="entry name" value="Protein of unknown function (DUF3299)"/>
    <property type="match status" value="1"/>
</dbReference>
<evidence type="ECO:0000313" key="2">
    <source>
        <dbReference type="Proteomes" id="UP001260715"/>
    </source>
</evidence>
<protein>
    <recommendedName>
        <fullName evidence="3">DUF3299 domain-containing protein</fullName>
    </recommendedName>
</protein>
<evidence type="ECO:0008006" key="3">
    <source>
        <dbReference type="Google" id="ProtNLM"/>
    </source>
</evidence>
<dbReference type="RefSeq" id="WP_102663555.1">
    <property type="nucleotide sequence ID" value="NZ_JAVDSJ010000002.1"/>
</dbReference>
<dbReference type="Pfam" id="PF11736">
    <property type="entry name" value="DUF3299"/>
    <property type="match status" value="1"/>
</dbReference>
<gene>
    <name evidence="1" type="ORF">J2W50_002134</name>
</gene>
<dbReference type="InterPro" id="IPR021727">
    <property type="entry name" value="DUF3299"/>
</dbReference>
<evidence type="ECO:0000313" key="1">
    <source>
        <dbReference type="EMBL" id="MDR6583936.1"/>
    </source>
</evidence>